<comment type="caution">
    <text evidence="2">The sequence shown here is derived from an EMBL/GenBank/DDBJ whole genome shotgun (WGS) entry which is preliminary data.</text>
</comment>
<name>A0A1G1SQG0_9BACT</name>
<organism evidence="2 3">
    <name type="scientific">Hymenobacter lapidarius</name>
    <dbReference type="NCBI Taxonomy" id="1908237"/>
    <lineage>
        <taxon>Bacteria</taxon>
        <taxon>Pseudomonadati</taxon>
        <taxon>Bacteroidota</taxon>
        <taxon>Cytophagia</taxon>
        <taxon>Cytophagales</taxon>
        <taxon>Hymenobacteraceae</taxon>
        <taxon>Hymenobacter</taxon>
    </lineage>
</organism>
<reference evidence="2 3" key="1">
    <citation type="submission" date="2016-08" db="EMBL/GenBank/DDBJ databases">
        <title>Hymenobacter coccineus sp. nov., Hymenobacter lapidarius sp. nov. and Hymenobacter glacialis sp. nov., isolated from Antarctic soil.</title>
        <authorList>
            <person name="Sedlacek I."/>
            <person name="Kralova S."/>
            <person name="Kyrova K."/>
            <person name="Maslanova I."/>
            <person name="Stankova E."/>
            <person name="Vrbovska V."/>
            <person name="Nemec M."/>
            <person name="Bartak M."/>
            <person name="Svec P."/>
            <person name="Busse H.-J."/>
            <person name="Pantucek R."/>
        </authorList>
    </citation>
    <scope>NUCLEOTIDE SEQUENCE [LARGE SCALE GENOMIC DNA]</scope>
    <source>
        <strain evidence="2 3">CCM 8643</strain>
    </source>
</reference>
<dbReference type="EMBL" id="MDZB01000175">
    <property type="protein sequence ID" value="OGX80853.1"/>
    <property type="molecule type" value="Genomic_DNA"/>
</dbReference>
<dbReference type="AlphaFoldDB" id="A0A1G1SQG0"/>
<dbReference type="RefSeq" id="WP_070731059.1">
    <property type="nucleotide sequence ID" value="NZ_MDZB01000175.1"/>
</dbReference>
<protein>
    <submittedName>
        <fullName evidence="2">Uncharacterized protein</fullName>
    </submittedName>
</protein>
<keyword evidence="1" id="KW-1133">Transmembrane helix</keyword>
<evidence type="ECO:0000313" key="2">
    <source>
        <dbReference type="EMBL" id="OGX80853.1"/>
    </source>
</evidence>
<accession>A0A1G1SQG0</accession>
<keyword evidence="1" id="KW-0812">Transmembrane</keyword>
<dbReference type="Proteomes" id="UP000176294">
    <property type="component" value="Unassembled WGS sequence"/>
</dbReference>
<keyword evidence="1" id="KW-0472">Membrane</keyword>
<sequence>MRFFFISFLIMTALGAAFYVIDGPGSGAGIFAIICAVLAVGVGAYNYVRFGSIFKDGKR</sequence>
<keyword evidence="3" id="KW-1185">Reference proteome</keyword>
<proteinExistence type="predicted"/>
<evidence type="ECO:0000313" key="3">
    <source>
        <dbReference type="Proteomes" id="UP000176294"/>
    </source>
</evidence>
<evidence type="ECO:0000256" key="1">
    <source>
        <dbReference type="SAM" id="Phobius"/>
    </source>
</evidence>
<gene>
    <name evidence="2" type="ORF">BEN47_06235</name>
</gene>
<feature type="transmembrane region" description="Helical" evidence="1">
    <location>
        <begin position="28"/>
        <end position="48"/>
    </location>
</feature>